<accession>A0AAW0S068</accession>
<keyword evidence="1" id="KW-0732">Signal</keyword>
<feature type="chain" id="PRO_5043384944" description="Cell wall protein" evidence="1">
    <location>
        <begin position="19"/>
        <end position="176"/>
    </location>
</feature>
<organism evidence="2 3">
    <name type="scientific">Beauveria asiatica</name>
    <dbReference type="NCBI Taxonomy" id="1069075"/>
    <lineage>
        <taxon>Eukaryota</taxon>
        <taxon>Fungi</taxon>
        <taxon>Dikarya</taxon>
        <taxon>Ascomycota</taxon>
        <taxon>Pezizomycotina</taxon>
        <taxon>Sordariomycetes</taxon>
        <taxon>Hypocreomycetidae</taxon>
        <taxon>Hypocreales</taxon>
        <taxon>Cordycipitaceae</taxon>
        <taxon>Beauveria</taxon>
    </lineage>
</organism>
<proteinExistence type="predicted"/>
<feature type="signal peptide" evidence="1">
    <location>
        <begin position="1"/>
        <end position="18"/>
    </location>
</feature>
<evidence type="ECO:0000313" key="3">
    <source>
        <dbReference type="Proteomes" id="UP001397290"/>
    </source>
</evidence>
<sequence>MKFSAPLALACFSAGVLSNVTPRDPSDFLKVIDSVENCVDSLKIVVDAYSGDASPVQAAVTTLVDDMMSGNTKLSAQATLNLAETFELNEKVTSFINHVKDLIKSLQLKLVVIRADGKCGLVRENIYAIDTAAVTLMKTIVVHCNPVAQKIAEEREALLQGLLNGCKEDFNTSNCP</sequence>
<dbReference type="InterPro" id="IPR021054">
    <property type="entry name" value="Cell_wall_mannoprotein_1"/>
</dbReference>
<evidence type="ECO:0000313" key="2">
    <source>
        <dbReference type="EMBL" id="KAK8147660.1"/>
    </source>
</evidence>
<evidence type="ECO:0000256" key="1">
    <source>
        <dbReference type="SAM" id="SignalP"/>
    </source>
</evidence>
<gene>
    <name evidence="2" type="ORF">G3M48_001223</name>
</gene>
<name>A0AAW0S068_9HYPO</name>
<evidence type="ECO:0008006" key="4">
    <source>
        <dbReference type="Google" id="ProtNLM"/>
    </source>
</evidence>
<dbReference type="EMBL" id="JAAHCF010000133">
    <property type="protein sequence ID" value="KAK8147660.1"/>
    <property type="molecule type" value="Genomic_DNA"/>
</dbReference>
<keyword evidence="3" id="KW-1185">Reference proteome</keyword>
<comment type="caution">
    <text evidence="2">The sequence shown here is derived from an EMBL/GenBank/DDBJ whole genome shotgun (WGS) entry which is preliminary data.</text>
</comment>
<reference evidence="2 3" key="1">
    <citation type="submission" date="2020-02" db="EMBL/GenBank/DDBJ databases">
        <title>Comparative genomics of the hypocrealean fungal genus Beauvera.</title>
        <authorList>
            <person name="Showalter D.N."/>
            <person name="Bushley K.E."/>
            <person name="Rehner S.A."/>
        </authorList>
    </citation>
    <scope>NUCLEOTIDE SEQUENCE [LARGE SCALE GENOMIC DNA]</scope>
    <source>
        <strain evidence="2 3">ARSEF4384</strain>
    </source>
</reference>
<dbReference type="AlphaFoldDB" id="A0AAW0S068"/>
<dbReference type="Pfam" id="PF12296">
    <property type="entry name" value="HsbA"/>
    <property type="match status" value="1"/>
</dbReference>
<protein>
    <recommendedName>
        <fullName evidence="4">Cell wall protein</fullName>
    </recommendedName>
</protein>
<dbReference type="Proteomes" id="UP001397290">
    <property type="component" value="Unassembled WGS sequence"/>
</dbReference>